<protein>
    <recommendedName>
        <fullName evidence="5">Proteophosphoglycan ppg4</fullName>
    </recommendedName>
</protein>
<evidence type="ECO:0008006" key="5">
    <source>
        <dbReference type="Google" id="ProtNLM"/>
    </source>
</evidence>
<organism evidence="3 4">
    <name type="scientific">Phenylobacterium terrae</name>
    <dbReference type="NCBI Taxonomy" id="2665495"/>
    <lineage>
        <taxon>Bacteria</taxon>
        <taxon>Pseudomonadati</taxon>
        <taxon>Pseudomonadota</taxon>
        <taxon>Alphaproteobacteria</taxon>
        <taxon>Caulobacterales</taxon>
        <taxon>Caulobacteraceae</taxon>
        <taxon>Phenylobacterium</taxon>
    </lineage>
</organism>
<comment type="caution">
    <text evidence="3">The sequence shown here is derived from an EMBL/GenBank/DDBJ whole genome shotgun (WGS) entry which is preliminary data.</text>
</comment>
<name>A0ABW4N753_9CAUL</name>
<reference evidence="4" key="1">
    <citation type="journal article" date="2019" name="Int. J. Syst. Evol. Microbiol.">
        <title>The Global Catalogue of Microorganisms (GCM) 10K type strain sequencing project: providing services to taxonomists for standard genome sequencing and annotation.</title>
        <authorList>
            <consortium name="The Broad Institute Genomics Platform"/>
            <consortium name="The Broad Institute Genome Sequencing Center for Infectious Disease"/>
            <person name="Wu L."/>
            <person name="Ma J."/>
        </authorList>
    </citation>
    <scope>NUCLEOTIDE SEQUENCE [LARGE SCALE GENOMIC DNA]</scope>
    <source>
        <strain evidence="4">DFY28</strain>
    </source>
</reference>
<evidence type="ECO:0000313" key="3">
    <source>
        <dbReference type="EMBL" id="MFD1785319.1"/>
    </source>
</evidence>
<dbReference type="Proteomes" id="UP001597237">
    <property type="component" value="Unassembled WGS sequence"/>
</dbReference>
<keyword evidence="4" id="KW-1185">Reference proteome</keyword>
<evidence type="ECO:0000256" key="1">
    <source>
        <dbReference type="SAM" id="MobiDB-lite"/>
    </source>
</evidence>
<proteinExistence type="predicted"/>
<keyword evidence="2" id="KW-0732">Signal</keyword>
<dbReference type="RefSeq" id="WP_377282271.1">
    <property type="nucleotide sequence ID" value="NZ_JBHRSI010000005.1"/>
</dbReference>
<evidence type="ECO:0000256" key="2">
    <source>
        <dbReference type="SAM" id="SignalP"/>
    </source>
</evidence>
<evidence type="ECO:0000313" key="4">
    <source>
        <dbReference type="Proteomes" id="UP001597237"/>
    </source>
</evidence>
<gene>
    <name evidence="3" type="ORF">ACFSC0_18100</name>
</gene>
<feature type="compositionally biased region" description="Low complexity" evidence="1">
    <location>
        <begin position="79"/>
        <end position="111"/>
    </location>
</feature>
<accession>A0ABW4N753</accession>
<dbReference type="EMBL" id="JBHUEY010000006">
    <property type="protein sequence ID" value="MFD1785319.1"/>
    <property type="molecule type" value="Genomic_DNA"/>
</dbReference>
<feature type="chain" id="PRO_5045104225" description="Proteophosphoglycan ppg4" evidence="2">
    <location>
        <begin position="23"/>
        <end position="153"/>
    </location>
</feature>
<feature type="region of interest" description="Disordered" evidence="1">
    <location>
        <begin position="22"/>
        <end position="153"/>
    </location>
</feature>
<feature type="compositionally biased region" description="Low complexity" evidence="1">
    <location>
        <begin position="22"/>
        <end position="32"/>
    </location>
</feature>
<sequence length="153" mass="14738">MKLHYLLAGIAASALMAGAAQAQLGAGAEAGATPNQSVPADPKDAQTGVPSVDATRPTGAEAGRTNLPGGTVDADEDASTSSSVTTSGSVSSDTSATVGTTSAPAATSAGVNASMGGNVQLITNGPVPDTPENRAKYGEPMSRAGKRTAPAGN</sequence>
<feature type="signal peptide" evidence="2">
    <location>
        <begin position="1"/>
        <end position="22"/>
    </location>
</feature>